<keyword evidence="4" id="KW-1185">Reference proteome</keyword>
<name>A0ABP1R0F9_9HEXA</name>
<sequence length="266" mass="29314">MNYNSHVLHLILGFSLAWSTSSQPLAISDADPTPKELSTRIRRADEAVKTPDILSPDRLCPEGSAFHNDTNCCHKLLEQGPCGDLQLFYQVSKDSNYGTCACMANPDGCSQLVKNNRMILPAPDSKQCYMAFSQGPCQVDEWFVLDLKSLQPQCQKNPCSSPKTECDTKSLKPATTSEDSKILKKPTIETDLFDFTMKDQCYKTFTQGPCPEGQFVQFVGTLNPYPKCFRSAPPTCMFSIGTSAGLPCEAGHKLVGDDCVPIVEFE</sequence>
<accession>A0ABP1R0F9</accession>
<protein>
    <recommendedName>
        <fullName evidence="2">DUF4789 domain-containing protein</fullName>
    </recommendedName>
</protein>
<evidence type="ECO:0000259" key="2">
    <source>
        <dbReference type="Pfam" id="PF16033"/>
    </source>
</evidence>
<gene>
    <name evidence="3" type="ORF">ODALV1_LOCUS15143</name>
</gene>
<reference evidence="3 4" key="1">
    <citation type="submission" date="2024-08" db="EMBL/GenBank/DDBJ databases">
        <authorList>
            <person name="Cucini C."/>
            <person name="Frati F."/>
        </authorList>
    </citation>
    <scope>NUCLEOTIDE SEQUENCE [LARGE SCALE GENOMIC DNA]</scope>
</reference>
<dbReference type="PANTHER" id="PTHR21177:SF4">
    <property type="entry name" value="IP06524P"/>
    <property type="match status" value="1"/>
</dbReference>
<dbReference type="PANTHER" id="PTHR21177">
    <property type="entry name" value="IP06524P-RELATED"/>
    <property type="match status" value="1"/>
</dbReference>
<comment type="caution">
    <text evidence="3">The sequence shown here is derived from an EMBL/GenBank/DDBJ whole genome shotgun (WGS) entry which is preliminary data.</text>
</comment>
<feature type="signal peptide" evidence="1">
    <location>
        <begin position="1"/>
        <end position="22"/>
    </location>
</feature>
<feature type="domain" description="DUF4789" evidence="2">
    <location>
        <begin position="82"/>
        <end position="170"/>
    </location>
</feature>
<feature type="chain" id="PRO_5047475731" description="DUF4789 domain-containing protein" evidence="1">
    <location>
        <begin position="23"/>
        <end position="266"/>
    </location>
</feature>
<dbReference type="InterPro" id="IPR031993">
    <property type="entry name" value="DUF4789"/>
</dbReference>
<proteinExistence type="predicted"/>
<evidence type="ECO:0000313" key="3">
    <source>
        <dbReference type="EMBL" id="CAL8111551.1"/>
    </source>
</evidence>
<keyword evidence="1" id="KW-0732">Signal</keyword>
<dbReference type="Pfam" id="PF16033">
    <property type="entry name" value="DUF4789"/>
    <property type="match status" value="1"/>
</dbReference>
<evidence type="ECO:0000313" key="4">
    <source>
        <dbReference type="Proteomes" id="UP001642540"/>
    </source>
</evidence>
<evidence type="ECO:0000256" key="1">
    <source>
        <dbReference type="SAM" id="SignalP"/>
    </source>
</evidence>
<organism evidence="3 4">
    <name type="scientific">Orchesella dallaii</name>
    <dbReference type="NCBI Taxonomy" id="48710"/>
    <lineage>
        <taxon>Eukaryota</taxon>
        <taxon>Metazoa</taxon>
        <taxon>Ecdysozoa</taxon>
        <taxon>Arthropoda</taxon>
        <taxon>Hexapoda</taxon>
        <taxon>Collembola</taxon>
        <taxon>Entomobryomorpha</taxon>
        <taxon>Entomobryoidea</taxon>
        <taxon>Orchesellidae</taxon>
        <taxon>Orchesellinae</taxon>
        <taxon>Orchesella</taxon>
    </lineage>
</organism>
<dbReference type="EMBL" id="CAXLJM020000046">
    <property type="protein sequence ID" value="CAL8111551.1"/>
    <property type="molecule type" value="Genomic_DNA"/>
</dbReference>
<dbReference type="Proteomes" id="UP001642540">
    <property type="component" value="Unassembled WGS sequence"/>
</dbReference>